<organism evidence="1 2">
    <name type="scientific">Populus trichocarpa</name>
    <name type="common">Western balsam poplar</name>
    <name type="synonym">Populus balsamifera subsp. trichocarpa</name>
    <dbReference type="NCBI Taxonomy" id="3694"/>
    <lineage>
        <taxon>Eukaryota</taxon>
        <taxon>Viridiplantae</taxon>
        <taxon>Streptophyta</taxon>
        <taxon>Embryophyta</taxon>
        <taxon>Tracheophyta</taxon>
        <taxon>Spermatophyta</taxon>
        <taxon>Magnoliopsida</taxon>
        <taxon>eudicotyledons</taxon>
        <taxon>Gunneridae</taxon>
        <taxon>Pentapetalae</taxon>
        <taxon>rosids</taxon>
        <taxon>fabids</taxon>
        <taxon>Malpighiales</taxon>
        <taxon>Salicaceae</taxon>
        <taxon>Saliceae</taxon>
        <taxon>Populus</taxon>
    </lineage>
</organism>
<name>B9P4U7_POPTR</name>
<dbReference type="HOGENOM" id="CLU_2403711_0_0_1"/>
<evidence type="ECO:0000313" key="1">
    <source>
        <dbReference type="EMBL" id="PNT20645.1"/>
    </source>
</evidence>
<proteinExistence type="predicted"/>
<dbReference type="Proteomes" id="UP000006729">
    <property type="component" value="Chromosome 9"/>
</dbReference>
<dbReference type="AlphaFoldDB" id="B9P4U7"/>
<dbReference type="InParanoid" id="B9P4U7"/>
<protein>
    <submittedName>
        <fullName evidence="1">Uncharacterized protein</fullName>
    </submittedName>
</protein>
<accession>B9P4U7</accession>
<dbReference type="EMBL" id="CM009298">
    <property type="protein sequence ID" value="PNT20645.1"/>
    <property type="molecule type" value="Genomic_DNA"/>
</dbReference>
<keyword evidence="2" id="KW-1185">Reference proteome</keyword>
<sequence length="93" mass="10681">MVAIVEPRIGEVNADKVLSEWMLKVFQVVYGFFGKTLLTRVRIVDSGGQFVHIEIDLGVFNEMLSPADKKGGAPFDFYRCLTYKQWIDECKLY</sequence>
<gene>
    <name evidence="1" type="ORF">POPTR_009G103900</name>
</gene>
<evidence type="ECO:0000313" key="2">
    <source>
        <dbReference type="Proteomes" id="UP000006729"/>
    </source>
</evidence>
<reference evidence="1 2" key="1">
    <citation type="journal article" date="2006" name="Science">
        <title>The genome of black cottonwood, Populus trichocarpa (Torr. &amp; Gray).</title>
        <authorList>
            <person name="Tuskan G.A."/>
            <person name="Difazio S."/>
            <person name="Jansson S."/>
            <person name="Bohlmann J."/>
            <person name="Grigoriev I."/>
            <person name="Hellsten U."/>
            <person name="Putnam N."/>
            <person name="Ralph S."/>
            <person name="Rombauts S."/>
            <person name="Salamov A."/>
            <person name="Schein J."/>
            <person name="Sterck L."/>
            <person name="Aerts A."/>
            <person name="Bhalerao R.R."/>
            <person name="Bhalerao R.P."/>
            <person name="Blaudez D."/>
            <person name="Boerjan W."/>
            <person name="Brun A."/>
            <person name="Brunner A."/>
            <person name="Busov V."/>
            <person name="Campbell M."/>
            <person name="Carlson J."/>
            <person name="Chalot M."/>
            <person name="Chapman J."/>
            <person name="Chen G.L."/>
            <person name="Cooper D."/>
            <person name="Coutinho P.M."/>
            <person name="Couturier J."/>
            <person name="Covert S."/>
            <person name="Cronk Q."/>
            <person name="Cunningham R."/>
            <person name="Davis J."/>
            <person name="Degroeve S."/>
            <person name="Dejardin A."/>
            <person name="Depamphilis C."/>
            <person name="Detter J."/>
            <person name="Dirks B."/>
            <person name="Dubchak I."/>
            <person name="Duplessis S."/>
            <person name="Ehlting J."/>
            <person name="Ellis B."/>
            <person name="Gendler K."/>
            <person name="Goodstein D."/>
            <person name="Gribskov M."/>
            <person name="Grimwood J."/>
            <person name="Groover A."/>
            <person name="Gunter L."/>
            <person name="Hamberger B."/>
            <person name="Heinze B."/>
            <person name="Helariutta Y."/>
            <person name="Henrissat B."/>
            <person name="Holligan D."/>
            <person name="Holt R."/>
            <person name="Huang W."/>
            <person name="Islam-Faridi N."/>
            <person name="Jones S."/>
            <person name="Jones-Rhoades M."/>
            <person name="Jorgensen R."/>
            <person name="Joshi C."/>
            <person name="Kangasjarvi J."/>
            <person name="Karlsson J."/>
            <person name="Kelleher C."/>
            <person name="Kirkpatrick R."/>
            <person name="Kirst M."/>
            <person name="Kohler A."/>
            <person name="Kalluri U."/>
            <person name="Larimer F."/>
            <person name="Leebens-Mack J."/>
            <person name="Leple J.C."/>
            <person name="Locascio P."/>
            <person name="Lou Y."/>
            <person name="Lucas S."/>
            <person name="Martin F."/>
            <person name="Montanini B."/>
            <person name="Napoli C."/>
            <person name="Nelson D.R."/>
            <person name="Nelson C."/>
            <person name="Nieminen K."/>
            <person name="Nilsson O."/>
            <person name="Pereda V."/>
            <person name="Peter G."/>
            <person name="Philippe R."/>
            <person name="Pilate G."/>
            <person name="Poliakov A."/>
            <person name="Razumovskaya J."/>
            <person name="Richardson P."/>
            <person name="Rinaldi C."/>
            <person name="Ritland K."/>
            <person name="Rouze P."/>
            <person name="Ryaboy D."/>
            <person name="Schmutz J."/>
            <person name="Schrader J."/>
            <person name="Segerman B."/>
            <person name="Shin H."/>
            <person name="Siddiqui A."/>
            <person name="Sterky F."/>
            <person name="Terry A."/>
            <person name="Tsai C.J."/>
            <person name="Uberbacher E."/>
            <person name="Unneberg P."/>
            <person name="Vahala J."/>
            <person name="Wall K."/>
            <person name="Wessler S."/>
            <person name="Yang G."/>
            <person name="Yin T."/>
            <person name="Douglas C."/>
            <person name="Marra M."/>
            <person name="Sandberg G."/>
            <person name="Van de Peer Y."/>
            <person name="Rokhsar D."/>
        </authorList>
    </citation>
    <scope>NUCLEOTIDE SEQUENCE [LARGE SCALE GENOMIC DNA]</scope>
    <source>
        <strain evidence="2">cv. Nisqually</strain>
    </source>
</reference>